<reference evidence="2" key="1">
    <citation type="journal article" date="2013" name="Nat. Genet.">
        <title>The draft genomes of soft-shell turtle and green sea turtle yield insights into the development and evolution of the turtle-specific body plan.</title>
        <authorList>
            <person name="Wang Z."/>
            <person name="Pascual-Anaya J."/>
            <person name="Zadissa A."/>
            <person name="Li W."/>
            <person name="Niimura Y."/>
            <person name="Huang Z."/>
            <person name="Li C."/>
            <person name="White S."/>
            <person name="Xiong Z."/>
            <person name="Fang D."/>
            <person name="Wang B."/>
            <person name="Ming Y."/>
            <person name="Chen Y."/>
            <person name="Zheng Y."/>
            <person name="Kuraku S."/>
            <person name="Pignatelli M."/>
            <person name="Herrero J."/>
            <person name="Beal K."/>
            <person name="Nozawa M."/>
            <person name="Li Q."/>
            <person name="Wang J."/>
            <person name="Zhang H."/>
            <person name="Yu L."/>
            <person name="Shigenobu S."/>
            <person name="Wang J."/>
            <person name="Liu J."/>
            <person name="Flicek P."/>
            <person name="Searle S."/>
            <person name="Wang J."/>
            <person name="Kuratani S."/>
            <person name="Yin Y."/>
            <person name="Aken B."/>
            <person name="Zhang G."/>
            <person name="Irie N."/>
        </authorList>
    </citation>
    <scope>NUCLEOTIDE SEQUENCE [LARGE SCALE GENOMIC DNA]</scope>
</reference>
<dbReference type="Proteomes" id="UP000031443">
    <property type="component" value="Unassembled WGS sequence"/>
</dbReference>
<proteinExistence type="predicted"/>
<evidence type="ECO:0000313" key="2">
    <source>
        <dbReference type="Proteomes" id="UP000031443"/>
    </source>
</evidence>
<sequence length="144" mass="16630">MASVSFTVLLVSPKQAGFTYEERYRLNQIDLHVPGNISDHRSILGPFKIAIKHIRMFQTVPDTSSYVKVRHDSIFKQAQICCNRYFTFEEKVDVKEIYKVGSLRPKYFCMNQRQKHTFAGISPCERLALDYNVPLAPLMLDILG</sequence>
<organism evidence="1 2">
    <name type="scientific">Chelonia mydas</name>
    <name type="common">Green sea-turtle</name>
    <name type="synonym">Chelonia agassizi</name>
    <dbReference type="NCBI Taxonomy" id="8469"/>
    <lineage>
        <taxon>Eukaryota</taxon>
        <taxon>Metazoa</taxon>
        <taxon>Chordata</taxon>
        <taxon>Craniata</taxon>
        <taxon>Vertebrata</taxon>
        <taxon>Euteleostomi</taxon>
        <taxon>Archelosauria</taxon>
        <taxon>Testudinata</taxon>
        <taxon>Testudines</taxon>
        <taxon>Cryptodira</taxon>
        <taxon>Durocryptodira</taxon>
        <taxon>Americhelydia</taxon>
        <taxon>Chelonioidea</taxon>
        <taxon>Cheloniidae</taxon>
        <taxon>Chelonia</taxon>
    </lineage>
</organism>
<dbReference type="EMBL" id="KB555015">
    <property type="protein sequence ID" value="EMP29600.1"/>
    <property type="molecule type" value="Genomic_DNA"/>
</dbReference>
<name>M7B2B9_CHEMY</name>
<dbReference type="AlphaFoldDB" id="M7B2B9"/>
<gene>
    <name evidence="1" type="ORF">UY3_13258</name>
</gene>
<evidence type="ECO:0000313" key="1">
    <source>
        <dbReference type="EMBL" id="EMP29600.1"/>
    </source>
</evidence>
<accession>M7B2B9</accession>
<protein>
    <submittedName>
        <fullName evidence="1">Uncharacterized protein</fullName>
    </submittedName>
</protein>
<keyword evidence="2" id="KW-1185">Reference proteome</keyword>